<dbReference type="Proteomes" id="UP000195326">
    <property type="component" value="Unassembled WGS sequence"/>
</dbReference>
<proteinExistence type="predicted"/>
<dbReference type="EMBL" id="NFKL01000026">
    <property type="protein sequence ID" value="OUP55505.1"/>
    <property type="molecule type" value="Genomic_DNA"/>
</dbReference>
<evidence type="ECO:0000313" key="2">
    <source>
        <dbReference type="Proteomes" id="UP000195326"/>
    </source>
</evidence>
<gene>
    <name evidence="1" type="ORF">B5F15_14610</name>
</gene>
<sequence>MMQIWWERVPNALSFMNGIVDNLAQEKSILLQHSALMPWPIEFASLIRETVQQQNASKVFTDIDSTEDPGSYLLQAFCKPEKRAQYRPSKNYAQFLAESDDIILHERYLWVKINSLASLDAWTTFVSDYIKYRGKDNVCAVFILDWQGTVHVPRKKGIMLHAYDTCIGEYDRIVFSMLSVSRLNTSNLMKNYLAELLSNVLGDDIELYAECLQCPDSFSADPYETILDLISYSARSDGTSFIFTKTQKEVIHSIWQAQIRTIYPLIEEFRESFVKKHASEIEAQLPITTLYGEQYTDPKDVELGTLAYLADNHNLPLSFEAYNQLKFFKNARNALSHLAILSLEDIQQVEQMMFS</sequence>
<organism evidence="1 2">
    <name type="scientific">Butyricicoccus pullicaecorum</name>
    <dbReference type="NCBI Taxonomy" id="501571"/>
    <lineage>
        <taxon>Bacteria</taxon>
        <taxon>Bacillati</taxon>
        <taxon>Bacillota</taxon>
        <taxon>Clostridia</taxon>
        <taxon>Eubacteriales</taxon>
        <taxon>Butyricicoccaceae</taxon>
        <taxon>Butyricicoccus</taxon>
    </lineage>
</organism>
<dbReference type="RefSeq" id="WP_087415840.1">
    <property type="nucleotide sequence ID" value="NZ_NFKL01000026.1"/>
</dbReference>
<reference evidence="2" key="1">
    <citation type="submission" date="2017-04" db="EMBL/GenBank/DDBJ databases">
        <title>Function of individual gut microbiota members based on whole genome sequencing of pure cultures obtained from chicken caecum.</title>
        <authorList>
            <person name="Medvecky M."/>
            <person name="Cejkova D."/>
            <person name="Polansky O."/>
            <person name="Karasova D."/>
            <person name="Kubasova T."/>
            <person name="Cizek A."/>
            <person name="Rychlik I."/>
        </authorList>
    </citation>
    <scope>NUCLEOTIDE SEQUENCE [LARGE SCALE GENOMIC DNA]</scope>
    <source>
        <strain evidence="2">An179</strain>
    </source>
</reference>
<accession>A0A1Y4LFP4</accession>
<name>A0A1Y4LFP4_9FIRM</name>
<protein>
    <submittedName>
        <fullName evidence="1">Uncharacterized protein</fullName>
    </submittedName>
</protein>
<dbReference type="AlphaFoldDB" id="A0A1Y4LFP4"/>
<evidence type="ECO:0000313" key="1">
    <source>
        <dbReference type="EMBL" id="OUP55505.1"/>
    </source>
</evidence>
<comment type="caution">
    <text evidence="1">The sequence shown here is derived from an EMBL/GenBank/DDBJ whole genome shotgun (WGS) entry which is preliminary data.</text>
</comment>